<sequence>MESIAMQAIAKNSHAATCTRTRMNTGMRISVDTTTTDHENAKLRAVVIIVVYQVDCHAE</sequence>
<name>A0A5C6CE30_9BACT</name>
<evidence type="ECO:0000313" key="1">
    <source>
        <dbReference type="EMBL" id="TWU22352.1"/>
    </source>
</evidence>
<protein>
    <submittedName>
        <fullName evidence="1">Uncharacterized protein</fullName>
    </submittedName>
</protein>
<evidence type="ECO:0000313" key="2">
    <source>
        <dbReference type="Proteomes" id="UP000316304"/>
    </source>
</evidence>
<dbReference type="Proteomes" id="UP000316304">
    <property type="component" value="Unassembled WGS sequence"/>
</dbReference>
<keyword evidence="2" id="KW-1185">Reference proteome</keyword>
<gene>
    <name evidence="1" type="ORF">Pla52o_34080</name>
</gene>
<organism evidence="1 2">
    <name type="scientific">Novipirellula galeiformis</name>
    <dbReference type="NCBI Taxonomy" id="2528004"/>
    <lineage>
        <taxon>Bacteria</taxon>
        <taxon>Pseudomonadati</taxon>
        <taxon>Planctomycetota</taxon>
        <taxon>Planctomycetia</taxon>
        <taxon>Pirellulales</taxon>
        <taxon>Pirellulaceae</taxon>
        <taxon>Novipirellula</taxon>
    </lineage>
</organism>
<comment type="caution">
    <text evidence="1">The sequence shown here is derived from an EMBL/GenBank/DDBJ whole genome shotgun (WGS) entry which is preliminary data.</text>
</comment>
<reference evidence="1 2" key="1">
    <citation type="submission" date="2019-02" db="EMBL/GenBank/DDBJ databases">
        <title>Deep-cultivation of Planctomycetes and their phenomic and genomic characterization uncovers novel biology.</title>
        <authorList>
            <person name="Wiegand S."/>
            <person name="Jogler M."/>
            <person name="Boedeker C."/>
            <person name="Pinto D."/>
            <person name="Vollmers J."/>
            <person name="Rivas-Marin E."/>
            <person name="Kohn T."/>
            <person name="Peeters S.H."/>
            <person name="Heuer A."/>
            <person name="Rast P."/>
            <person name="Oberbeckmann S."/>
            <person name="Bunk B."/>
            <person name="Jeske O."/>
            <person name="Meyerdierks A."/>
            <person name="Storesund J.E."/>
            <person name="Kallscheuer N."/>
            <person name="Luecker S."/>
            <person name="Lage O.M."/>
            <person name="Pohl T."/>
            <person name="Merkel B.J."/>
            <person name="Hornburger P."/>
            <person name="Mueller R.-W."/>
            <person name="Bruemmer F."/>
            <person name="Labrenz M."/>
            <person name="Spormann A.M."/>
            <person name="Op Den Camp H."/>
            <person name="Overmann J."/>
            <person name="Amann R."/>
            <person name="Jetten M.S.M."/>
            <person name="Mascher T."/>
            <person name="Medema M.H."/>
            <person name="Devos D.P."/>
            <person name="Kaster A.-K."/>
            <person name="Ovreas L."/>
            <person name="Rohde M."/>
            <person name="Galperin M.Y."/>
            <person name="Jogler C."/>
        </authorList>
    </citation>
    <scope>NUCLEOTIDE SEQUENCE [LARGE SCALE GENOMIC DNA]</scope>
    <source>
        <strain evidence="1 2">Pla52o</strain>
    </source>
</reference>
<dbReference type="AlphaFoldDB" id="A0A5C6CE30"/>
<proteinExistence type="predicted"/>
<accession>A0A5C6CE30</accession>
<dbReference type="EMBL" id="SJPT01000005">
    <property type="protein sequence ID" value="TWU22352.1"/>
    <property type="molecule type" value="Genomic_DNA"/>
</dbReference>